<dbReference type="SUPFAM" id="SSF48179">
    <property type="entry name" value="6-phosphogluconate dehydrogenase C-terminal domain-like"/>
    <property type="match status" value="1"/>
</dbReference>
<keyword evidence="7" id="KW-1185">Reference proteome</keyword>
<evidence type="ECO:0000256" key="1">
    <source>
        <dbReference type="ARBA" id="ARBA00005525"/>
    </source>
</evidence>
<protein>
    <recommendedName>
        <fullName evidence="8">Pyrroline-5-carboxylate reductase</fullName>
    </recommendedName>
</protein>
<dbReference type="SUPFAM" id="SSF51735">
    <property type="entry name" value="NAD(P)-binding Rossmann-fold domains"/>
    <property type="match status" value="1"/>
</dbReference>
<dbReference type="NCBIfam" id="TIGR00112">
    <property type="entry name" value="proC"/>
    <property type="match status" value="1"/>
</dbReference>
<comment type="caution">
    <text evidence="6">The sequence shown here is derived from an EMBL/GenBank/DDBJ whole genome shotgun (WGS) entry which is preliminary data.</text>
</comment>
<dbReference type="GO" id="GO:0004735">
    <property type="term" value="F:pyrroline-5-carboxylate reductase activity"/>
    <property type="evidence" value="ECO:0007669"/>
    <property type="project" value="InterPro"/>
</dbReference>
<dbReference type="PANTHER" id="PTHR11645">
    <property type="entry name" value="PYRROLINE-5-CARBOXYLATE REDUCTASE"/>
    <property type="match status" value="1"/>
</dbReference>
<name>A0AB34KDL0_9PEZI</name>
<proteinExistence type="inferred from homology"/>
<dbReference type="RefSeq" id="XP_069226256.1">
    <property type="nucleotide sequence ID" value="XM_069376542.1"/>
</dbReference>
<dbReference type="PANTHER" id="PTHR11645:SF0">
    <property type="entry name" value="PYRROLINE-5-CARBOXYLATE REDUCTASE 3"/>
    <property type="match status" value="1"/>
</dbReference>
<evidence type="ECO:0000256" key="2">
    <source>
        <dbReference type="ARBA" id="ARBA00022857"/>
    </source>
</evidence>
<dbReference type="InterPro" id="IPR029036">
    <property type="entry name" value="P5CR_dimer"/>
</dbReference>
<evidence type="ECO:0000259" key="5">
    <source>
        <dbReference type="Pfam" id="PF14748"/>
    </source>
</evidence>
<dbReference type="AlphaFoldDB" id="A0AB34KDL0"/>
<dbReference type="InterPro" id="IPR000304">
    <property type="entry name" value="Pyrroline-COOH_reductase"/>
</dbReference>
<dbReference type="GO" id="GO:0055129">
    <property type="term" value="P:L-proline biosynthetic process"/>
    <property type="evidence" value="ECO:0007669"/>
    <property type="project" value="TreeGrafter"/>
</dbReference>
<dbReference type="Gene3D" id="1.10.3730.10">
    <property type="entry name" value="ProC C-terminal domain-like"/>
    <property type="match status" value="1"/>
</dbReference>
<evidence type="ECO:0000313" key="7">
    <source>
        <dbReference type="Proteomes" id="UP000803884"/>
    </source>
</evidence>
<keyword evidence="3" id="KW-0560">Oxidoreductase</keyword>
<keyword evidence="2" id="KW-0521">NADP</keyword>
<dbReference type="Proteomes" id="UP000803884">
    <property type="component" value="Unassembled WGS sequence"/>
</dbReference>
<dbReference type="EMBL" id="JAAQHG020000038">
    <property type="protein sequence ID" value="KAL1583149.1"/>
    <property type="molecule type" value="Genomic_DNA"/>
</dbReference>
<dbReference type="GeneID" id="96009380"/>
<dbReference type="InterPro" id="IPR028939">
    <property type="entry name" value="P5C_Rdtase_cat_N"/>
</dbReference>
<gene>
    <name evidence="6" type="ORF">WHR41_07938</name>
</gene>
<evidence type="ECO:0000259" key="4">
    <source>
        <dbReference type="Pfam" id="PF03807"/>
    </source>
</evidence>
<evidence type="ECO:0008006" key="8">
    <source>
        <dbReference type="Google" id="ProtNLM"/>
    </source>
</evidence>
<dbReference type="InterPro" id="IPR036291">
    <property type="entry name" value="NAD(P)-bd_dom_sf"/>
</dbReference>
<evidence type="ECO:0000256" key="3">
    <source>
        <dbReference type="ARBA" id="ARBA00023002"/>
    </source>
</evidence>
<comment type="similarity">
    <text evidence="1">Belongs to the pyrroline-5-carboxylate reductase family.</text>
</comment>
<sequence length="349" mass="36939">MARDLAPDWILKETMAIQAQSAQWFKDKQAEFAGEKPLTLTVLGCGDLGTAILSGIFDSLSPSDVPDQAKALAPADPSTPARLPTRFSACVTRPESGKRIQDELAKYETKVTIHENNNLQAVQDADVVILGCKPELAERILRGNEMRSALQGKVLISILAGVTEAQLSSIIYPKGPAPAFGGCRIVRAMPNIAATVRESMTVIAKSDPPLSEETDKLVTWIFTRIGRVVHLPSENMDACTALCGSGPGFVAIMLESMVAGAVAMGVPREEAYIMAAQTMRGTTGLVLQGGEHPALVRDRVMTPGGCTVGGMLVLEEGGLRGTIAKAVREATVVASQLGEGKQGVNGTRF</sequence>
<dbReference type="Pfam" id="PF03807">
    <property type="entry name" value="F420_oxidored"/>
    <property type="match status" value="1"/>
</dbReference>
<reference evidence="6 7" key="1">
    <citation type="journal article" date="2020" name="Microbiol. Resour. Announc.">
        <title>Draft Genome Sequence of a Cladosporium Species Isolated from the Mesophotic Ascidian Didemnum maculosum.</title>
        <authorList>
            <person name="Gioti A."/>
            <person name="Siaperas R."/>
            <person name="Nikolaivits E."/>
            <person name="Le Goff G."/>
            <person name="Ouazzani J."/>
            <person name="Kotoulas G."/>
            <person name="Topakas E."/>
        </authorList>
    </citation>
    <scope>NUCLEOTIDE SEQUENCE [LARGE SCALE GENOMIC DNA]</scope>
    <source>
        <strain evidence="6 7">TM138-S3</strain>
    </source>
</reference>
<organism evidence="6 7">
    <name type="scientific">Cladosporium halotolerans</name>
    <dbReference type="NCBI Taxonomy" id="1052096"/>
    <lineage>
        <taxon>Eukaryota</taxon>
        <taxon>Fungi</taxon>
        <taxon>Dikarya</taxon>
        <taxon>Ascomycota</taxon>
        <taxon>Pezizomycotina</taxon>
        <taxon>Dothideomycetes</taxon>
        <taxon>Dothideomycetidae</taxon>
        <taxon>Cladosporiales</taxon>
        <taxon>Cladosporiaceae</taxon>
        <taxon>Cladosporium</taxon>
    </lineage>
</organism>
<dbReference type="InterPro" id="IPR008927">
    <property type="entry name" value="6-PGluconate_DH-like_C_sf"/>
</dbReference>
<dbReference type="FunFam" id="1.10.3730.10:FF:000001">
    <property type="entry name" value="Pyrroline-5-carboxylate reductase"/>
    <property type="match status" value="1"/>
</dbReference>
<dbReference type="Pfam" id="PF14748">
    <property type="entry name" value="P5CR_dimer"/>
    <property type="match status" value="1"/>
</dbReference>
<accession>A0AB34KDL0</accession>
<feature type="domain" description="Pyrroline-5-carboxylate reductase catalytic N-terminal" evidence="4">
    <location>
        <begin position="41"/>
        <end position="161"/>
    </location>
</feature>
<dbReference type="HAMAP" id="MF_01925">
    <property type="entry name" value="P5C_reductase"/>
    <property type="match status" value="1"/>
</dbReference>
<feature type="domain" description="Pyrroline-5-carboxylate reductase dimerisation" evidence="5">
    <location>
        <begin position="234"/>
        <end position="336"/>
    </location>
</feature>
<dbReference type="Gene3D" id="3.40.50.720">
    <property type="entry name" value="NAD(P)-binding Rossmann-like Domain"/>
    <property type="match status" value="1"/>
</dbReference>
<evidence type="ECO:0000313" key="6">
    <source>
        <dbReference type="EMBL" id="KAL1583149.1"/>
    </source>
</evidence>